<proteinExistence type="predicted"/>
<gene>
    <name evidence="1" type="ORF">LTR37_007507</name>
</gene>
<evidence type="ECO:0000313" key="1">
    <source>
        <dbReference type="EMBL" id="KAK3715017.1"/>
    </source>
</evidence>
<reference evidence="1" key="1">
    <citation type="submission" date="2023-07" db="EMBL/GenBank/DDBJ databases">
        <title>Black Yeasts Isolated from many extreme environments.</title>
        <authorList>
            <person name="Coleine C."/>
            <person name="Stajich J.E."/>
            <person name="Selbmann L."/>
        </authorList>
    </citation>
    <scope>NUCLEOTIDE SEQUENCE</scope>
    <source>
        <strain evidence="1">CCFEE 5714</strain>
    </source>
</reference>
<organism evidence="1 2">
    <name type="scientific">Vermiconidia calcicola</name>
    <dbReference type="NCBI Taxonomy" id="1690605"/>
    <lineage>
        <taxon>Eukaryota</taxon>
        <taxon>Fungi</taxon>
        <taxon>Dikarya</taxon>
        <taxon>Ascomycota</taxon>
        <taxon>Pezizomycotina</taxon>
        <taxon>Dothideomycetes</taxon>
        <taxon>Dothideomycetidae</taxon>
        <taxon>Mycosphaerellales</taxon>
        <taxon>Extremaceae</taxon>
        <taxon>Vermiconidia</taxon>
    </lineage>
</organism>
<evidence type="ECO:0000313" key="2">
    <source>
        <dbReference type="Proteomes" id="UP001281147"/>
    </source>
</evidence>
<name>A0ACC3NEV9_9PEZI</name>
<dbReference type="EMBL" id="JAUTXU010000052">
    <property type="protein sequence ID" value="KAK3715017.1"/>
    <property type="molecule type" value="Genomic_DNA"/>
</dbReference>
<protein>
    <submittedName>
        <fullName evidence="1">Uncharacterized protein</fullName>
    </submittedName>
</protein>
<comment type="caution">
    <text evidence="1">The sequence shown here is derived from an EMBL/GenBank/DDBJ whole genome shotgun (WGS) entry which is preliminary data.</text>
</comment>
<keyword evidence="2" id="KW-1185">Reference proteome</keyword>
<sequence>MDVDSGFDNGVQRVHIHYLMPEAAHGDRAPFVFLPACSFRYFLLSSTYININSRRYNHAVVIFWFAAKEDFSRRHQGSSTTSSPANLRSGNAGNRDSYENPETNESTDRPTSRVRRFSDSEGVRDRLLLATRGAMAPALTPGEAELAEVREQLRLEREAWELEKQALRDDMAKERAALDAEKEAMSKRAAGTPLKNNMREALQTQATQVKSELEALRREDEEATAVAERERAVITEQIDTLDQQLEDLNQRLEDLVQQRDRLTATVQEGQLRLLEGASVLEGQLEALQAALQTLNEEKGR</sequence>
<accession>A0ACC3NEV9</accession>
<dbReference type="Proteomes" id="UP001281147">
    <property type="component" value="Unassembled WGS sequence"/>
</dbReference>